<keyword evidence="12" id="KW-1185">Reference proteome</keyword>
<accession>A0A9N8H922</accession>
<sequence>MGTAQSKVQEPQRKERLSANQEFHNQFRAFSSSRTFGPLLLSSTQCEQDAPPLPPLDGSSSEPPPPPPEETSIAEAARSASAFGNPGPYEMVAQESKRLITLDTYDGFRCDISKQLSPYMVAIHNFWLGTNMMQDGRKSTYAFVTQVADESGLLMARVDPGRGSVDGRVHRAILGGLAMGKLQLGLSTEGQQDQALAEIDFGGETWTANLKYGSMGGGIAFGCNYFQTVTPRLAMGGEGMFLGANKSLMSNYTLRYTLPAKTGEEDLPSSILPEASTAISTPPAGSSTFWASYNSMAGQASLSYKRVVTPDRVTLGAGLDFSPMSLESQVLLGAEFKLTRSKLNFCVDGSGHIQSTLETKLGMVQGAPTLCFSADVDHMKDEMRFGYGLNFEG</sequence>
<keyword evidence="6" id="KW-1000">Mitochondrion outer membrane</keyword>
<keyword evidence="7" id="KW-0653">Protein transport</keyword>
<dbReference type="GO" id="GO:0005741">
    <property type="term" value="C:mitochondrial outer membrane"/>
    <property type="evidence" value="ECO:0007669"/>
    <property type="project" value="UniProtKB-SubCell"/>
</dbReference>
<keyword evidence="11" id="KW-0675">Receptor</keyword>
<dbReference type="Proteomes" id="UP001153069">
    <property type="component" value="Unassembled WGS sequence"/>
</dbReference>
<evidence type="ECO:0000256" key="3">
    <source>
        <dbReference type="ARBA" id="ARBA00022448"/>
    </source>
</evidence>
<evidence type="ECO:0000256" key="1">
    <source>
        <dbReference type="ARBA" id="ARBA00004374"/>
    </source>
</evidence>
<dbReference type="OrthoDB" id="19656at2759"/>
<comment type="caution">
    <text evidence="11">The sequence shown here is derived from an EMBL/GenBank/DDBJ whole genome shotgun (WGS) entry which is preliminary data.</text>
</comment>
<evidence type="ECO:0000256" key="2">
    <source>
        <dbReference type="ARBA" id="ARBA00010510"/>
    </source>
</evidence>
<keyword evidence="3" id="KW-0813">Transport</keyword>
<evidence type="ECO:0000256" key="5">
    <source>
        <dbReference type="ARBA" id="ARBA00022692"/>
    </source>
</evidence>
<evidence type="ECO:0000256" key="4">
    <source>
        <dbReference type="ARBA" id="ARBA00022452"/>
    </source>
</evidence>
<protein>
    <submittedName>
        <fullName evidence="11">Import receptor subunit TOM40</fullName>
    </submittedName>
</protein>
<evidence type="ECO:0000256" key="8">
    <source>
        <dbReference type="ARBA" id="ARBA00023128"/>
    </source>
</evidence>
<dbReference type="InterPro" id="IPR023614">
    <property type="entry name" value="Porin_dom_sf"/>
</dbReference>
<evidence type="ECO:0000256" key="9">
    <source>
        <dbReference type="ARBA" id="ARBA00023136"/>
    </source>
</evidence>
<feature type="region of interest" description="Disordered" evidence="10">
    <location>
        <begin position="41"/>
        <end position="72"/>
    </location>
</feature>
<keyword evidence="5" id="KW-0812">Transmembrane</keyword>
<dbReference type="PANTHER" id="PTHR10802">
    <property type="entry name" value="MITOCHONDRIAL IMPORT RECEPTOR SUBUNIT TOM40"/>
    <property type="match status" value="1"/>
</dbReference>
<dbReference type="EMBL" id="CAICTM010000189">
    <property type="protein sequence ID" value="CAB9504222.1"/>
    <property type="molecule type" value="Genomic_DNA"/>
</dbReference>
<evidence type="ECO:0000256" key="6">
    <source>
        <dbReference type="ARBA" id="ARBA00022787"/>
    </source>
</evidence>
<dbReference type="GO" id="GO:0030150">
    <property type="term" value="P:protein import into mitochondrial matrix"/>
    <property type="evidence" value="ECO:0007669"/>
    <property type="project" value="InterPro"/>
</dbReference>
<reference evidence="11" key="1">
    <citation type="submission" date="2020-06" db="EMBL/GenBank/DDBJ databases">
        <authorList>
            <consortium name="Plant Systems Biology data submission"/>
        </authorList>
    </citation>
    <scope>NUCLEOTIDE SEQUENCE</scope>
    <source>
        <strain evidence="11">D6</strain>
    </source>
</reference>
<keyword evidence="8" id="KW-0496">Mitochondrion</keyword>
<keyword evidence="4" id="KW-1134">Transmembrane beta strand</keyword>
<comment type="similarity">
    <text evidence="2">Belongs to the Tom40 family.</text>
</comment>
<evidence type="ECO:0000256" key="10">
    <source>
        <dbReference type="SAM" id="MobiDB-lite"/>
    </source>
</evidence>
<dbReference type="InterPro" id="IPR037930">
    <property type="entry name" value="Tom40"/>
</dbReference>
<dbReference type="CDD" id="cd07305">
    <property type="entry name" value="Porin3_Tom40"/>
    <property type="match status" value="1"/>
</dbReference>
<feature type="region of interest" description="Disordered" evidence="10">
    <location>
        <begin position="1"/>
        <end position="21"/>
    </location>
</feature>
<dbReference type="Pfam" id="PF01459">
    <property type="entry name" value="Porin_3"/>
    <property type="match status" value="1"/>
</dbReference>
<keyword evidence="9" id="KW-0472">Membrane</keyword>
<comment type="subcellular location">
    <subcellularLocation>
        <location evidence="1">Mitochondrion outer membrane</location>
        <topology evidence="1">Multi-pass membrane protein</topology>
    </subcellularLocation>
</comment>
<evidence type="ECO:0000313" key="11">
    <source>
        <dbReference type="EMBL" id="CAB9504222.1"/>
    </source>
</evidence>
<dbReference type="GO" id="GO:0008320">
    <property type="term" value="F:protein transmembrane transporter activity"/>
    <property type="evidence" value="ECO:0007669"/>
    <property type="project" value="InterPro"/>
</dbReference>
<evidence type="ECO:0000256" key="7">
    <source>
        <dbReference type="ARBA" id="ARBA00022927"/>
    </source>
</evidence>
<gene>
    <name evidence="11" type="ORF">SEMRO_190_G081700.1</name>
</gene>
<dbReference type="InterPro" id="IPR027246">
    <property type="entry name" value="Porin_Euk/Tom40"/>
</dbReference>
<name>A0A9N8H922_9STRA</name>
<organism evidence="11 12">
    <name type="scientific">Seminavis robusta</name>
    <dbReference type="NCBI Taxonomy" id="568900"/>
    <lineage>
        <taxon>Eukaryota</taxon>
        <taxon>Sar</taxon>
        <taxon>Stramenopiles</taxon>
        <taxon>Ochrophyta</taxon>
        <taxon>Bacillariophyta</taxon>
        <taxon>Bacillariophyceae</taxon>
        <taxon>Bacillariophycidae</taxon>
        <taxon>Naviculales</taxon>
        <taxon>Naviculaceae</taxon>
        <taxon>Seminavis</taxon>
    </lineage>
</organism>
<dbReference type="Gene3D" id="2.40.160.10">
    <property type="entry name" value="Porin"/>
    <property type="match status" value="1"/>
</dbReference>
<dbReference type="AlphaFoldDB" id="A0A9N8H922"/>
<evidence type="ECO:0000313" key="12">
    <source>
        <dbReference type="Proteomes" id="UP001153069"/>
    </source>
</evidence>
<proteinExistence type="inferred from homology"/>